<evidence type="ECO:0000256" key="1">
    <source>
        <dbReference type="ARBA" id="ARBA00004245"/>
    </source>
</evidence>
<dbReference type="GO" id="GO:0072686">
    <property type="term" value="C:mitotic spindle"/>
    <property type="evidence" value="ECO:0007669"/>
    <property type="project" value="TreeGrafter"/>
</dbReference>
<evidence type="ECO:0000313" key="7">
    <source>
        <dbReference type="EMBL" id="CAK7342886.1"/>
    </source>
</evidence>
<dbReference type="GO" id="GO:0051231">
    <property type="term" value="P:spindle elongation"/>
    <property type="evidence" value="ECO:0007669"/>
    <property type="project" value="TreeGrafter"/>
</dbReference>
<evidence type="ECO:0000256" key="4">
    <source>
        <dbReference type="ARBA" id="ARBA00023212"/>
    </source>
</evidence>
<dbReference type="AlphaFoldDB" id="A0AAV1S1I4"/>
<comment type="caution">
    <text evidence="7">The sequence shown here is derived from an EMBL/GenBank/DDBJ whole genome shotgun (WGS) entry which is preliminary data.</text>
</comment>
<dbReference type="PROSITE" id="PS50067">
    <property type="entry name" value="KINESIN_MOTOR_2"/>
    <property type="match status" value="1"/>
</dbReference>
<accession>A0AAV1S1I4</accession>
<dbReference type="SUPFAM" id="SSF52540">
    <property type="entry name" value="P-loop containing nucleoside triphosphate hydrolases"/>
    <property type="match status" value="1"/>
</dbReference>
<protein>
    <recommendedName>
        <fullName evidence="6">Kinesin motor domain-containing protein</fullName>
    </recommendedName>
</protein>
<dbReference type="GO" id="GO:0008017">
    <property type="term" value="F:microtubule binding"/>
    <property type="evidence" value="ECO:0007669"/>
    <property type="project" value="InterPro"/>
</dbReference>
<dbReference type="InterPro" id="IPR036961">
    <property type="entry name" value="Kinesin_motor_dom_sf"/>
</dbReference>
<dbReference type="Gene3D" id="3.40.850.10">
    <property type="entry name" value="Kinesin motor domain"/>
    <property type="match status" value="1"/>
</dbReference>
<dbReference type="SMART" id="SM00129">
    <property type="entry name" value="KISc"/>
    <property type="match status" value="1"/>
</dbReference>
<name>A0AAV1S1I4_9ROSI</name>
<dbReference type="PRINTS" id="PR00380">
    <property type="entry name" value="KINESINHEAVY"/>
</dbReference>
<organism evidence="7 8">
    <name type="scientific">Dovyalis caffra</name>
    <dbReference type="NCBI Taxonomy" id="77055"/>
    <lineage>
        <taxon>Eukaryota</taxon>
        <taxon>Viridiplantae</taxon>
        <taxon>Streptophyta</taxon>
        <taxon>Embryophyta</taxon>
        <taxon>Tracheophyta</taxon>
        <taxon>Spermatophyta</taxon>
        <taxon>Magnoliopsida</taxon>
        <taxon>eudicotyledons</taxon>
        <taxon>Gunneridae</taxon>
        <taxon>Pentapetalae</taxon>
        <taxon>rosids</taxon>
        <taxon>fabids</taxon>
        <taxon>Malpighiales</taxon>
        <taxon>Salicaceae</taxon>
        <taxon>Flacourtieae</taxon>
        <taxon>Dovyalis</taxon>
    </lineage>
</organism>
<sequence length="298" mass="32821">MVLLSPTQTPRSSVRRSLRDSLLIDWSSNMIKPDKGVNVQVILCCRPLNDEEMQLMLPGVISCNEDKGEVSVIQNTASKQIDKTFSFDKVFGPTSQQKELFEEAIAPTVNEVLEGYNCTIFAYGQTGTGKTYTMEGGRVAESGEFPSDVGIIPRAVQQIFNVLEVRNEDYSMRVTFLELYYEEIMDLLAPDEISNDPDDKSKKPLALMEDGRGGVFIRGLEQELSSSIGEELIKCGKLDLFDLAGSKNVVRSGAKELSSTFSGDSSVKQESGDQNILSDICESAHSLNNSRVTFTAVN</sequence>
<keyword evidence="3 5" id="KW-0505">Motor protein</keyword>
<dbReference type="InterPro" id="IPR047149">
    <property type="entry name" value="KIF11-like"/>
</dbReference>
<keyword evidence="2" id="KW-0963">Cytoplasm</keyword>
<dbReference type="EMBL" id="CAWUPB010001160">
    <property type="protein sequence ID" value="CAK7342886.1"/>
    <property type="molecule type" value="Genomic_DNA"/>
</dbReference>
<proteinExistence type="inferred from homology"/>
<comment type="subcellular location">
    <subcellularLocation>
        <location evidence="1">Cytoplasm</location>
        <location evidence="1">Cytoskeleton</location>
    </subcellularLocation>
</comment>
<keyword evidence="5" id="KW-0067">ATP-binding</keyword>
<gene>
    <name evidence="7" type="ORF">DCAF_LOCUS17025</name>
</gene>
<comment type="similarity">
    <text evidence="5">Belongs to the TRAFAC class myosin-kinesin ATPase superfamily. Kinesin family.</text>
</comment>
<evidence type="ECO:0000313" key="8">
    <source>
        <dbReference type="Proteomes" id="UP001314170"/>
    </source>
</evidence>
<keyword evidence="8" id="KW-1185">Reference proteome</keyword>
<feature type="binding site" evidence="5">
    <location>
        <begin position="124"/>
        <end position="131"/>
    </location>
    <ligand>
        <name>ATP</name>
        <dbReference type="ChEBI" id="CHEBI:30616"/>
    </ligand>
</feature>
<keyword evidence="4" id="KW-0206">Cytoskeleton</keyword>
<dbReference type="GO" id="GO:0090307">
    <property type="term" value="P:mitotic spindle assembly"/>
    <property type="evidence" value="ECO:0007669"/>
    <property type="project" value="TreeGrafter"/>
</dbReference>
<dbReference type="InterPro" id="IPR027417">
    <property type="entry name" value="P-loop_NTPase"/>
</dbReference>
<dbReference type="InterPro" id="IPR001752">
    <property type="entry name" value="Kinesin_motor_dom"/>
</dbReference>
<keyword evidence="5" id="KW-0547">Nucleotide-binding</keyword>
<dbReference type="Proteomes" id="UP001314170">
    <property type="component" value="Unassembled WGS sequence"/>
</dbReference>
<dbReference type="Pfam" id="PF00225">
    <property type="entry name" value="Kinesin"/>
    <property type="match status" value="1"/>
</dbReference>
<dbReference type="PANTHER" id="PTHR47970">
    <property type="entry name" value="KINESIN-LIKE PROTEIN KIF11"/>
    <property type="match status" value="1"/>
</dbReference>
<dbReference type="GO" id="GO:0005876">
    <property type="term" value="C:spindle microtubule"/>
    <property type="evidence" value="ECO:0007669"/>
    <property type="project" value="TreeGrafter"/>
</dbReference>
<dbReference type="GO" id="GO:0007018">
    <property type="term" value="P:microtubule-based movement"/>
    <property type="evidence" value="ECO:0007669"/>
    <property type="project" value="InterPro"/>
</dbReference>
<dbReference type="PANTHER" id="PTHR47970:SF9">
    <property type="entry name" value="KINESIN-LIKE PROTEIN KIN-5D"/>
    <property type="match status" value="1"/>
</dbReference>
<evidence type="ECO:0000256" key="3">
    <source>
        <dbReference type="ARBA" id="ARBA00023175"/>
    </source>
</evidence>
<reference evidence="7 8" key="1">
    <citation type="submission" date="2024-01" db="EMBL/GenBank/DDBJ databases">
        <authorList>
            <person name="Waweru B."/>
        </authorList>
    </citation>
    <scope>NUCLEOTIDE SEQUENCE [LARGE SCALE GENOMIC DNA]</scope>
</reference>
<feature type="domain" description="Kinesin motor" evidence="6">
    <location>
        <begin position="38"/>
        <end position="230"/>
    </location>
</feature>
<evidence type="ECO:0000256" key="5">
    <source>
        <dbReference type="PROSITE-ProRule" id="PRU00283"/>
    </source>
</evidence>
<evidence type="ECO:0000259" key="6">
    <source>
        <dbReference type="PROSITE" id="PS50067"/>
    </source>
</evidence>
<dbReference type="GO" id="GO:0005524">
    <property type="term" value="F:ATP binding"/>
    <property type="evidence" value="ECO:0007669"/>
    <property type="project" value="UniProtKB-UniRule"/>
</dbReference>
<dbReference type="GO" id="GO:0008574">
    <property type="term" value="F:plus-end-directed microtubule motor activity"/>
    <property type="evidence" value="ECO:0007669"/>
    <property type="project" value="TreeGrafter"/>
</dbReference>
<evidence type="ECO:0000256" key="2">
    <source>
        <dbReference type="ARBA" id="ARBA00022490"/>
    </source>
</evidence>